<evidence type="ECO:0000259" key="3">
    <source>
        <dbReference type="Pfam" id="PF13439"/>
    </source>
</evidence>
<dbReference type="CDD" id="cd03809">
    <property type="entry name" value="GT4_MtfB-like"/>
    <property type="match status" value="1"/>
</dbReference>
<name>A0ABW5TYA9_9SPHI</name>
<evidence type="ECO:0000259" key="2">
    <source>
        <dbReference type="Pfam" id="PF00534"/>
    </source>
</evidence>
<dbReference type="SUPFAM" id="SSF53756">
    <property type="entry name" value="UDP-Glycosyltransferase/glycogen phosphorylase"/>
    <property type="match status" value="1"/>
</dbReference>
<evidence type="ECO:0000313" key="4">
    <source>
        <dbReference type="EMBL" id="MFD2733593.1"/>
    </source>
</evidence>
<accession>A0ABW5TYA9</accession>
<sequence>MNLGFDAKRLYHNTTGLGNYSRDLIRILTQYYPQNTYQLFNPKKGKHLFKLNTNNLTERNPEDLISRLIPSYWRSSAIKNDLKKYKIDLFHGLSGEIPFGIEKTKIKSIVTVHDLIFLRYPELFKYVDRKTYLKKFSYATEKANKIIAISEQTKLDIIDFLGINEDKIEVIYQGCHPAFKKEENKQEQNNLLRKLGLPKDFILNVGTIEARKNVFNVVKSIKDLDVPLVIIGKETSYSKEIHQYVLRNNLENRIIFVKGISMDDLALIYKSAKAFVYPSLFEGFGIPIIEALYSKTPVITNISGVFPEAGGPSSYYVDPNNIDKLTQAIEDVISNSELSLNMIKDGFKFVQKFNDDVIAKQVNDLYTKVLNQ</sequence>
<dbReference type="Gene3D" id="3.40.50.2000">
    <property type="entry name" value="Glycogen Phosphorylase B"/>
    <property type="match status" value="2"/>
</dbReference>
<dbReference type="PANTHER" id="PTHR46401:SF2">
    <property type="entry name" value="GLYCOSYLTRANSFERASE WBBK-RELATED"/>
    <property type="match status" value="1"/>
</dbReference>
<reference evidence="5" key="1">
    <citation type="journal article" date="2019" name="Int. J. Syst. Evol. Microbiol.">
        <title>The Global Catalogue of Microorganisms (GCM) 10K type strain sequencing project: providing services to taxonomists for standard genome sequencing and annotation.</title>
        <authorList>
            <consortium name="The Broad Institute Genomics Platform"/>
            <consortium name="The Broad Institute Genome Sequencing Center for Infectious Disease"/>
            <person name="Wu L."/>
            <person name="Ma J."/>
        </authorList>
    </citation>
    <scope>NUCLEOTIDE SEQUENCE [LARGE SCALE GENOMIC DNA]</scope>
    <source>
        <strain evidence="5">KCTC 42456</strain>
    </source>
</reference>
<dbReference type="InterPro" id="IPR028098">
    <property type="entry name" value="Glyco_trans_4-like_N"/>
</dbReference>
<keyword evidence="5" id="KW-1185">Reference proteome</keyword>
<dbReference type="EMBL" id="JBHULV010000058">
    <property type="protein sequence ID" value="MFD2733593.1"/>
    <property type="molecule type" value="Genomic_DNA"/>
</dbReference>
<dbReference type="Pfam" id="PF13439">
    <property type="entry name" value="Glyco_transf_4"/>
    <property type="match status" value="1"/>
</dbReference>
<dbReference type="PANTHER" id="PTHR46401">
    <property type="entry name" value="GLYCOSYLTRANSFERASE WBBK-RELATED"/>
    <property type="match status" value="1"/>
</dbReference>
<dbReference type="Pfam" id="PF00534">
    <property type="entry name" value="Glycos_transf_1"/>
    <property type="match status" value="1"/>
</dbReference>
<protein>
    <submittedName>
        <fullName evidence="4">Glycosyltransferase family 4 protein</fullName>
    </submittedName>
</protein>
<comment type="caution">
    <text evidence="4">The sequence shown here is derived from an EMBL/GenBank/DDBJ whole genome shotgun (WGS) entry which is preliminary data.</text>
</comment>
<feature type="domain" description="Glycosyltransferase subfamily 4-like N-terminal" evidence="3">
    <location>
        <begin position="64"/>
        <end position="176"/>
    </location>
</feature>
<organism evidence="4 5">
    <name type="scientific">Pedobacter alpinus</name>
    <dbReference type="NCBI Taxonomy" id="1590643"/>
    <lineage>
        <taxon>Bacteria</taxon>
        <taxon>Pseudomonadati</taxon>
        <taxon>Bacteroidota</taxon>
        <taxon>Sphingobacteriia</taxon>
        <taxon>Sphingobacteriales</taxon>
        <taxon>Sphingobacteriaceae</taxon>
        <taxon>Pedobacter</taxon>
    </lineage>
</organism>
<evidence type="ECO:0000256" key="1">
    <source>
        <dbReference type="ARBA" id="ARBA00022679"/>
    </source>
</evidence>
<proteinExistence type="predicted"/>
<dbReference type="RefSeq" id="WP_379042571.1">
    <property type="nucleotide sequence ID" value="NZ_JBHSKW010000025.1"/>
</dbReference>
<gene>
    <name evidence="4" type="ORF">ACFSSE_17935</name>
</gene>
<dbReference type="InterPro" id="IPR001296">
    <property type="entry name" value="Glyco_trans_1"/>
</dbReference>
<keyword evidence="1" id="KW-0808">Transferase</keyword>
<evidence type="ECO:0000313" key="5">
    <source>
        <dbReference type="Proteomes" id="UP001597546"/>
    </source>
</evidence>
<feature type="domain" description="Glycosyl transferase family 1" evidence="2">
    <location>
        <begin position="198"/>
        <end position="348"/>
    </location>
</feature>
<dbReference type="Proteomes" id="UP001597546">
    <property type="component" value="Unassembled WGS sequence"/>
</dbReference>